<dbReference type="GO" id="GO:0003700">
    <property type="term" value="F:DNA-binding transcription factor activity"/>
    <property type="evidence" value="ECO:0007669"/>
    <property type="project" value="InterPro"/>
</dbReference>
<evidence type="ECO:0000256" key="1">
    <source>
        <dbReference type="ARBA" id="ARBA00009437"/>
    </source>
</evidence>
<reference evidence="7 8" key="1">
    <citation type="journal article" date="2014" name="Genome Announc.">
        <title>Draft Genome Sequence of Kocuria palustris PEL.</title>
        <authorList>
            <person name="Sharma G."/>
            <person name="Khatri I."/>
            <person name="Subramanian S."/>
        </authorList>
    </citation>
    <scope>NUCLEOTIDE SEQUENCE [LARGE SCALE GENOMIC DNA]</scope>
    <source>
        <strain evidence="7 8">PEL</strain>
    </source>
</reference>
<evidence type="ECO:0000313" key="8">
    <source>
        <dbReference type="Proteomes" id="UP000009877"/>
    </source>
</evidence>
<dbReference type="Pfam" id="PF00126">
    <property type="entry name" value="HTH_1"/>
    <property type="match status" value="1"/>
</dbReference>
<dbReference type="Gene3D" id="1.10.10.10">
    <property type="entry name" value="Winged helix-like DNA-binding domain superfamily/Winged helix DNA-binding domain"/>
    <property type="match status" value="1"/>
</dbReference>
<dbReference type="Gene3D" id="3.40.190.10">
    <property type="entry name" value="Periplasmic binding protein-like II"/>
    <property type="match status" value="2"/>
</dbReference>
<name>M2XE50_9MICC</name>
<dbReference type="RefSeq" id="WP_006213893.1">
    <property type="nucleotide sequence ID" value="NZ_ANHZ02000004.1"/>
</dbReference>
<keyword evidence="2" id="KW-0805">Transcription regulation</keyword>
<evidence type="ECO:0000256" key="2">
    <source>
        <dbReference type="ARBA" id="ARBA00023015"/>
    </source>
</evidence>
<dbReference type="PRINTS" id="PR00039">
    <property type="entry name" value="HTHLYSR"/>
</dbReference>
<keyword evidence="4" id="KW-0804">Transcription</keyword>
<comment type="similarity">
    <text evidence="1">Belongs to the LysR transcriptional regulatory family.</text>
</comment>
<dbReference type="PROSITE" id="PS50931">
    <property type="entry name" value="HTH_LYSR"/>
    <property type="match status" value="1"/>
</dbReference>
<dbReference type="FunFam" id="1.10.10.10:FF:000001">
    <property type="entry name" value="LysR family transcriptional regulator"/>
    <property type="match status" value="1"/>
</dbReference>
<protein>
    <submittedName>
        <fullName evidence="7">Transcriptional regulator, LysR family</fullName>
    </submittedName>
</protein>
<dbReference type="CDD" id="cd08414">
    <property type="entry name" value="PBP2_LTTR_aromatics_like"/>
    <property type="match status" value="1"/>
</dbReference>
<dbReference type="Proteomes" id="UP000009877">
    <property type="component" value="Unassembled WGS sequence"/>
</dbReference>
<evidence type="ECO:0000256" key="3">
    <source>
        <dbReference type="ARBA" id="ARBA00023125"/>
    </source>
</evidence>
<comment type="caution">
    <text evidence="7">The sequence shown here is derived from an EMBL/GenBank/DDBJ whole genome shotgun (WGS) entry which is preliminary data.</text>
</comment>
<gene>
    <name evidence="7" type="ORF">C884_01889</name>
</gene>
<dbReference type="GO" id="GO:0003677">
    <property type="term" value="F:DNA binding"/>
    <property type="evidence" value="ECO:0007669"/>
    <property type="project" value="UniProtKB-KW"/>
</dbReference>
<evidence type="ECO:0000259" key="6">
    <source>
        <dbReference type="PROSITE" id="PS50931"/>
    </source>
</evidence>
<feature type="domain" description="HTH lysR-type" evidence="6">
    <location>
        <begin position="1"/>
        <end position="58"/>
    </location>
</feature>
<dbReference type="InterPro" id="IPR036388">
    <property type="entry name" value="WH-like_DNA-bd_sf"/>
</dbReference>
<evidence type="ECO:0000256" key="4">
    <source>
        <dbReference type="ARBA" id="ARBA00023163"/>
    </source>
</evidence>
<organism evidence="7 8">
    <name type="scientific">Kocuria palustris PEL</name>
    <dbReference type="NCBI Taxonomy" id="1236550"/>
    <lineage>
        <taxon>Bacteria</taxon>
        <taxon>Bacillati</taxon>
        <taxon>Actinomycetota</taxon>
        <taxon>Actinomycetes</taxon>
        <taxon>Micrococcales</taxon>
        <taxon>Micrococcaceae</taxon>
        <taxon>Kocuria</taxon>
    </lineage>
</organism>
<dbReference type="Pfam" id="PF03466">
    <property type="entry name" value="LysR_substrate"/>
    <property type="match status" value="1"/>
</dbReference>
<dbReference type="STRING" id="71999.KPaMU14_10950"/>
<evidence type="ECO:0000313" key="7">
    <source>
        <dbReference type="EMBL" id="EME37381.1"/>
    </source>
</evidence>
<dbReference type="SUPFAM" id="SSF53850">
    <property type="entry name" value="Periplasmic binding protein-like II"/>
    <property type="match status" value="1"/>
</dbReference>
<feature type="region of interest" description="Disordered" evidence="5">
    <location>
        <begin position="290"/>
        <end position="309"/>
    </location>
</feature>
<dbReference type="EMBL" id="ANHZ02000004">
    <property type="protein sequence ID" value="EME37381.1"/>
    <property type="molecule type" value="Genomic_DNA"/>
</dbReference>
<dbReference type="SUPFAM" id="SSF46785">
    <property type="entry name" value="Winged helix' DNA-binding domain"/>
    <property type="match status" value="1"/>
</dbReference>
<dbReference type="AlphaFoldDB" id="M2XE50"/>
<keyword evidence="8" id="KW-1185">Reference proteome</keyword>
<dbReference type="PANTHER" id="PTHR30346">
    <property type="entry name" value="TRANSCRIPTIONAL DUAL REGULATOR HCAR-RELATED"/>
    <property type="match status" value="1"/>
</dbReference>
<proteinExistence type="inferred from homology"/>
<sequence length="309" mass="34334">MELRQLTYFIAVAEERHFGRAAKRLHIAQPPLSQQIRQFEEQLGVKLFDRTTRRVDLTAAGALMLERGRSILNDVEALQADVYQVGQGATGVLHVGFSGASTYSVMPRIVRAAGTAYPGLTLDLHGEMLTPAMERGLLEHTLDAAILRPPVSSPEIDFRIINREPLVVALPTHSPLASDRPLSMVELTEQRFVTYPPESVMYRMTADLCREAGFQHRVSQMAQETSTILSFVAAGGGVALMPASVRSVQLRGVRYRELEDSPHAELAVAWRREDRSVLLSNFIQLVTELADEPESEDQPGRDPVERPMP</sequence>
<evidence type="ECO:0000256" key="5">
    <source>
        <dbReference type="SAM" id="MobiDB-lite"/>
    </source>
</evidence>
<dbReference type="InterPro" id="IPR036390">
    <property type="entry name" value="WH_DNA-bd_sf"/>
</dbReference>
<feature type="compositionally biased region" description="Basic and acidic residues" evidence="5">
    <location>
        <begin position="298"/>
        <end position="309"/>
    </location>
</feature>
<accession>M2XE50</accession>
<dbReference type="GO" id="GO:0032993">
    <property type="term" value="C:protein-DNA complex"/>
    <property type="evidence" value="ECO:0007669"/>
    <property type="project" value="TreeGrafter"/>
</dbReference>
<dbReference type="InterPro" id="IPR000847">
    <property type="entry name" value="LysR_HTH_N"/>
</dbReference>
<dbReference type="PANTHER" id="PTHR30346:SF17">
    <property type="entry name" value="LYSR FAMILY TRANSCRIPTIONAL REGULATOR"/>
    <property type="match status" value="1"/>
</dbReference>
<keyword evidence="3" id="KW-0238">DNA-binding</keyword>
<dbReference type="InterPro" id="IPR005119">
    <property type="entry name" value="LysR_subst-bd"/>
</dbReference>